<dbReference type="Pfam" id="PF03713">
    <property type="entry name" value="DUF305"/>
    <property type="match status" value="1"/>
</dbReference>
<evidence type="ECO:0000313" key="4">
    <source>
        <dbReference type="Proteomes" id="UP001484239"/>
    </source>
</evidence>
<dbReference type="RefSeq" id="WP_405276211.1">
    <property type="nucleotide sequence ID" value="NZ_CP144380.1"/>
</dbReference>
<feature type="transmembrane region" description="Helical" evidence="1">
    <location>
        <begin position="53"/>
        <end position="75"/>
    </location>
</feature>
<reference evidence="3 4" key="1">
    <citation type="submission" date="2024-02" db="EMBL/GenBank/DDBJ databases">
        <title>A novel Gemmatimonadota bacterium.</title>
        <authorList>
            <person name="Du Z.-J."/>
            <person name="Ye Y.-Q."/>
        </authorList>
    </citation>
    <scope>NUCLEOTIDE SEQUENCE [LARGE SCALE GENOMIC DNA]</scope>
    <source>
        <strain evidence="3 4">DH-20</strain>
    </source>
</reference>
<dbReference type="EMBL" id="JBBHLI010000001">
    <property type="protein sequence ID" value="MEK9499480.1"/>
    <property type="molecule type" value="Genomic_DNA"/>
</dbReference>
<comment type="caution">
    <text evidence="3">The sequence shown here is derived from an EMBL/GenBank/DDBJ whole genome shotgun (WGS) entry which is preliminary data.</text>
</comment>
<evidence type="ECO:0000259" key="2">
    <source>
        <dbReference type="Pfam" id="PF03713"/>
    </source>
</evidence>
<proteinExistence type="predicted"/>
<name>A0ABU9E676_9BACT</name>
<sequence length="185" mass="20852">MNTSSSSENHGHDSSPYPRFLAMIGTSMVVMFGLMYLHSYQLIDHAWFSETRFFMTLIMGGGMILVMLGFMLHMYRDRARNLALVGLALALLGGGIGLVRSQVTVSGVDYMQGMIPHHSIAILTSERARIEDPRVRALADEIIAAQRREIREMEWLIADIRENGVARTEAEAERRRVPDFPDTPQ</sequence>
<feature type="transmembrane region" description="Helical" evidence="1">
    <location>
        <begin position="82"/>
        <end position="99"/>
    </location>
</feature>
<keyword evidence="1" id="KW-0812">Transmembrane</keyword>
<dbReference type="InterPro" id="IPR005183">
    <property type="entry name" value="DUF305_CopM-like"/>
</dbReference>
<organism evidence="3 4">
    <name type="scientific">Gaopeijia maritima</name>
    <dbReference type="NCBI Taxonomy" id="3119007"/>
    <lineage>
        <taxon>Bacteria</taxon>
        <taxon>Pseudomonadati</taxon>
        <taxon>Gemmatimonadota</taxon>
        <taxon>Longimicrobiia</taxon>
        <taxon>Gaopeijiales</taxon>
        <taxon>Gaopeijiaceae</taxon>
        <taxon>Gaopeijia</taxon>
    </lineage>
</organism>
<keyword evidence="4" id="KW-1185">Reference proteome</keyword>
<gene>
    <name evidence="3" type="ORF">WI372_00620</name>
</gene>
<evidence type="ECO:0000313" key="3">
    <source>
        <dbReference type="EMBL" id="MEK9499480.1"/>
    </source>
</evidence>
<feature type="domain" description="DUF305" evidence="2">
    <location>
        <begin position="108"/>
        <end position="168"/>
    </location>
</feature>
<keyword evidence="1" id="KW-1133">Transmembrane helix</keyword>
<evidence type="ECO:0000256" key="1">
    <source>
        <dbReference type="SAM" id="Phobius"/>
    </source>
</evidence>
<dbReference type="Proteomes" id="UP001484239">
    <property type="component" value="Unassembled WGS sequence"/>
</dbReference>
<keyword evidence="1" id="KW-0472">Membrane</keyword>
<feature type="transmembrane region" description="Helical" evidence="1">
    <location>
        <begin position="20"/>
        <end position="41"/>
    </location>
</feature>
<protein>
    <submittedName>
        <fullName evidence="3">DUF305 domain-containing protein</fullName>
    </submittedName>
</protein>
<dbReference type="InterPro" id="IPR012347">
    <property type="entry name" value="Ferritin-like"/>
</dbReference>
<accession>A0ABU9E676</accession>
<dbReference type="Gene3D" id="1.20.1260.10">
    <property type="match status" value="1"/>
</dbReference>